<dbReference type="AlphaFoldDB" id="A0A1E5D4D5"/>
<protein>
    <submittedName>
        <fullName evidence="1">Uncharacterized protein</fullName>
    </submittedName>
</protein>
<keyword evidence="2" id="KW-1185">Reference proteome</keyword>
<comment type="caution">
    <text evidence="1">The sequence shown here is derived from an EMBL/GenBank/DDBJ whole genome shotgun (WGS) entry which is preliminary data.</text>
</comment>
<dbReference type="EMBL" id="AJYW02000048">
    <property type="protein sequence ID" value="OEE78443.1"/>
    <property type="molecule type" value="Genomic_DNA"/>
</dbReference>
<accession>A0A1E5D4D5</accession>
<evidence type="ECO:0000313" key="2">
    <source>
        <dbReference type="Proteomes" id="UP000094165"/>
    </source>
</evidence>
<evidence type="ECO:0000313" key="1">
    <source>
        <dbReference type="EMBL" id="OEE78443.1"/>
    </source>
</evidence>
<name>A0A1E5D4D5_9VIBR</name>
<dbReference type="Proteomes" id="UP000094165">
    <property type="component" value="Unassembled WGS sequence"/>
</dbReference>
<dbReference type="RefSeq" id="WP_017051865.1">
    <property type="nucleotide sequence ID" value="NZ_AJYW02000048.1"/>
</dbReference>
<proteinExistence type="predicted"/>
<reference evidence="1 2" key="1">
    <citation type="journal article" date="2012" name="Science">
        <title>Ecological populations of bacteria act as socially cohesive units of antibiotic production and resistance.</title>
        <authorList>
            <person name="Cordero O.X."/>
            <person name="Wildschutte H."/>
            <person name="Kirkup B."/>
            <person name="Proehl S."/>
            <person name="Ngo L."/>
            <person name="Hussain F."/>
            <person name="Le Roux F."/>
            <person name="Mincer T."/>
            <person name="Polz M.F."/>
        </authorList>
    </citation>
    <scope>NUCLEOTIDE SEQUENCE [LARGE SCALE GENOMIC DNA]</scope>
    <source>
        <strain evidence="1 2">FF-238</strain>
    </source>
</reference>
<organism evidence="1 2">
    <name type="scientific">Vibrio genomosp. F6 str. FF-238</name>
    <dbReference type="NCBI Taxonomy" id="1191298"/>
    <lineage>
        <taxon>Bacteria</taxon>
        <taxon>Pseudomonadati</taxon>
        <taxon>Pseudomonadota</taxon>
        <taxon>Gammaproteobacteria</taxon>
        <taxon>Vibrionales</taxon>
        <taxon>Vibrionaceae</taxon>
        <taxon>Vibrio</taxon>
    </lineage>
</organism>
<sequence>MKRMNPSYRLQIIKEVALRNQAACPNDPMAKHISHILESRPNSNHMVEHRQEFSGNHYDEHVGGWVSNVWGQK</sequence>
<gene>
    <name evidence="1" type="ORF">A130_13260</name>
</gene>